<dbReference type="OMA" id="MYTTYLM"/>
<dbReference type="InterPro" id="IPR011990">
    <property type="entry name" value="TPR-like_helical_dom_sf"/>
</dbReference>
<feature type="compositionally biased region" description="Acidic residues" evidence="4">
    <location>
        <begin position="84"/>
        <end position="97"/>
    </location>
</feature>
<evidence type="ECO:0000256" key="4">
    <source>
        <dbReference type="SAM" id="MobiDB-lite"/>
    </source>
</evidence>
<dbReference type="eggNOG" id="KOG4197">
    <property type="taxonomic scope" value="Eukaryota"/>
</dbReference>
<feature type="repeat" description="PPR" evidence="3">
    <location>
        <begin position="457"/>
        <end position="491"/>
    </location>
</feature>
<dbReference type="OrthoDB" id="739241at2759"/>
<feature type="repeat" description="PPR" evidence="3">
    <location>
        <begin position="320"/>
        <end position="354"/>
    </location>
</feature>
<keyword evidence="6" id="KW-1185">Reference proteome</keyword>
<evidence type="ECO:0000313" key="5">
    <source>
        <dbReference type="EMBL" id="EYU18619.1"/>
    </source>
</evidence>
<evidence type="ECO:0000313" key="6">
    <source>
        <dbReference type="Proteomes" id="UP000030748"/>
    </source>
</evidence>
<dbReference type="Pfam" id="PF13812">
    <property type="entry name" value="PPR_3"/>
    <property type="match status" value="1"/>
</dbReference>
<name>A0A022PSW8_ERYGU</name>
<dbReference type="EMBL" id="KI632325">
    <property type="protein sequence ID" value="EYU18619.1"/>
    <property type="molecule type" value="Genomic_DNA"/>
</dbReference>
<dbReference type="NCBIfam" id="TIGR00756">
    <property type="entry name" value="PPR"/>
    <property type="match status" value="1"/>
</dbReference>
<feature type="compositionally biased region" description="Basic and acidic residues" evidence="4">
    <location>
        <begin position="105"/>
        <end position="122"/>
    </location>
</feature>
<sequence>MWAIRRASVHLRNRGLSSGTGRISIGKSEIERCYFENCNAGIIEPQVTSIGGLLSSTRSYNTSSSSLKSRGAVLSFSSQAGADSSEEDKDDLEDGFSELESPLDTARKGSESDDDLSSKSDLSEEESILDDIQDVLETKIGGGKSSARTRADSEMTKAILAAPASSVNTVLNKWVKEGNEVTQLEVSLTMLHLRRRRMFVKALQLLEWLQSTKKLQFLESHYASRLDLIAKLRGIAKAEEYLKQIPDSFRDELVYRTLLANCVTANNVKKSEELFNKMKDLKFHTSCFSCNQLLLLYKKTDKKKIADVLLLMEKENIKPSLFTYQVLIDVKGQSKDIKGMEQIVETMKSEGLEPSTQIQASLARHYAWAGLKDKAESVLIEMEGGDISKNRWICQWLIPIYATLGKADEVERIWKVCEPNSRFVEAMAAIGAWGHLGNIEKAEAAFDKIVEKIKKPSSKHFNALLKVYTNHKMLDKGKDLVKRMVESGCTFEPLTWDAIVKLYVASDEVVKASSILEKAVKQSRNKPMFSTYLAVMSKYAERGDVHNAESIFLMMKRAGYSTRLQLYHTLLQAYINAKMPVYGFSDRMKADNMFPNKALAAQLARVDAFRKSPVDELLE</sequence>
<evidence type="ECO:0000256" key="3">
    <source>
        <dbReference type="PROSITE-ProRule" id="PRU00708"/>
    </source>
</evidence>
<dbReference type="PANTHER" id="PTHR45717:SF15">
    <property type="entry name" value="AGL218WP"/>
    <property type="match status" value="1"/>
</dbReference>
<dbReference type="GO" id="GO:0005739">
    <property type="term" value="C:mitochondrion"/>
    <property type="evidence" value="ECO:0000318"/>
    <property type="project" value="GO_Central"/>
</dbReference>
<dbReference type="GO" id="GO:0003729">
    <property type="term" value="F:mRNA binding"/>
    <property type="evidence" value="ECO:0007669"/>
    <property type="project" value="UniProtKB-ARBA"/>
</dbReference>
<dbReference type="Gene3D" id="1.25.40.10">
    <property type="entry name" value="Tetratricopeptide repeat domain"/>
    <property type="match status" value="3"/>
</dbReference>
<evidence type="ECO:0000256" key="2">
    <source>
        <dbReference type="ARBA" id="ARBA00022737"/>
    </source>
</evidence>
<keyword evidence="2" id="KW-0677">Repeat</keyword>
<proteinExistence type="inferred from homology"/>
<dbReference type="InterPro" id="IPR002885">
    <property type="entry name" value="PPR_rpt"/>
</dbReference>
<dbReference type="Proteomes" id="UP000030748">
    <property type="component" value="Unassembled WGS sequence"/>
</dbReference>
<evidence type="ECO:0008006" key="7">
    <source>
        <dbReference type="Google" id="ProtNLM"/>
    </source>
</evidence>
<comment type="similarity">
    <text evidence="1">Belongs to the PPR family. P subfamily.</text>
</comment>
<dbReference type="KEGG" id="egt:105949384"/>
<dbReference type="PANTHER" id="PTHR45717">
    <property type="entry name" value="OS12G0527900 PROTEIN"/>
    <property type="match status" value="1"/>
</dbReference>
<dbReference type="AlphaFoldDB" id="A0A022PSW8"/>
<reference evidence="5 6" key="1">
    <citation type="journal article" date="2013" name="Proc. Natl. Acad. Sci. U.S.A.">
        <title>Fine-scale variation in meiotic recombination in Mimulus inferred from population shotgun sequencing.</title>
        <authorList>
            <person name="Hellsten U."/>
            <person name="Wright K.M."/>
            <person name="Jenkins J."/>
            <person name="Shu S."/>
            <person name="Yuan Y."/>
            <person name="Wessler S.R."/>
            <person name="Schmutz J."/>
            <person name="Willis J.H."/>
            <person name="Rokhsar D.S."/>
        </authorList>
    </citation>
    <scope>NUCLEOTIDE SEQUENCE [LARGE SCALE GENOMIC DNA]</scope>
    <source>
        <strain evidence="6">cv. DUN x IM62</strain>
    </source>
</reference>
<accession>A0A022PSW8</accession>
<dbReference type="Pfam" id="PF01535">
    <property type="entry name" value="PPR"/>
    <property type="match status" value="2"/>
</dbReference>
<protein>
    <recommendedName>
        <fullName evidence="7">Pentacotripeptide-repeat region of PRORP domain-containing protein</fullName>
    </recommendedName>
</protein>
<evidence type="ECO:0000256" key="1">
    <source>
        <dbReference type="ARBA" id="ARBA00007626"/>
    </source>
</evidence>
<dbReference type="PROSITE" id="PS51375">
    <property type="entry name" value="PPR"/>
    <property type="match status" value="2"/>
</dbReference>
<dbReference type="SUPFAM" id="SSF81901">
    <property type="entry name" value="HCP-like"/>
    <property type="match status" value="1"/>
</dbReference>
<gene>
    <name evidence="5" type="ORF">MIMGU_mgv1a002981mg</name>
</gene>
<feature type="region of interest" description="Disordered" evidence="4">
    <location>
        <begin position="78"/>
        <end position="126"/>
    </location>
</feature>
<organism evidence="5 6">
    <name type="scientific">Erythranthe guttata</name>
    <name type="common">Yellow monkey flower</name>
    <name type="synonym">Mimulus guttatus</name>
    <dbReference type="NCBI Taxonomy" id="4155"/>
    <lineage>
        <taxon>Eukaryota</taxon>
        <taxon>Viridiplantae</taxon>
        <taxon>Streptophyta</taxon>
        <taxon>Embryophyta</taxon>
        <taxon>Tracheophyta</taxon>
        <taxon>Spermatophyta</taxon>
        <taxon>Magnoliopsida</taxon>
        <taxon>eudicotyledons</taxon>
        <taxon>Gunneridae</taxon>
        <taxon>Pentapetalae</taxon>
        <taxon>asterids</taxon>
        <taxon>lamiids</taxon>
        <taxon>Lamiales</taxon>
        <taxon>Phrymaceae</taxon>
        <taxon>Erythranthe</taxon>
    </lineage>
</organism>
<dbReference type="PhylomeDB" id="A0A022PSW8"/>